<dbReference type="InterPro" id="IPR018647">
    <property type="entry name" value="SLFN_3-like_DNA/RNA_helicase"/>
</dbReference>
<evidence type="ECO:0000313" key="4">
    <source>
        <dbReference type="Proteomes" id="UP000243413"/>
    </source>
</evidence>
<dbReference type="STRING" id="472181.SAMN05216271_0625"/>
<dbReference type="InterPro" id="IPR036286">
    <property type="entry name" value="LexA/Signal_pep-like_sf"/>
</dbReference>
<dbReference type="InterPro" id="IPR039418">
    <property type="entry name" value="LexA-like"/>
</dbReference>
<dbReference type="CDD" id="cd06529">
    <property type="entry name" value="S24_LexA-like"/>
    <property type="match status" value="1"/>
</dbReference>
<dbReference type="OrthoDB" id="3193269at2"/>
<dbReference type="InterPro" id="IPR015927">
    <property type="entry name" value="Peptidase_S24_S26A/B/C"/>
</dbReference>
<dbReference type="Pfam" id="PF09848">
    <property type="entry name" value="SLFN-g3_helicase"/>
    <property type="match status" value="1"/>
</dbReference>
<evidence type="ECO:0000259" key="2">
    <source>
        <dbReference type="Pfam" id="PF09848"/>
    </source>
</evidence>
<dbReference type="Gene3D" id="2.10.109.10">
    <property type="entry name" value="Umud Fragment, subunit A"/>
    <property type="match status" value="1"/>
</dbReference>
<sequence>MIIYQTDKQHFLDDVFKHDIEAIVLDSFRHRTGRSVSKEEIRSWASSLNYMGKVLNDDAIPNDCGVAIEYMIPQTAKRVDFLLTGKNHEDKDCVVIVELKQWESARKTTKDGIVSTRFARGEAEVGHPSYQAWSYAALLEGYNEAVYDGGVQLRPCAYLHNYADAKGPINDPFYADHIERAPLFLKGDAERDRLRQFIQQHVKYGDKGNTLFLIEGGRIRPSKSLADGLLGLLKGNQEFVLIDDQKLVYENALSHARAVREKGKRVYIVEGGPGTGKSVVAVNLLVGLTKAGMVAKYVTKNAAPRAVYEARLVGSYKKTYISNLFVGSGAFTETGSNEFDALVVDEAHRLNEKSGLYGNLGEHQIKEIINAARLSVFFIDESQIVTLKDVGKKETIRQWATELGATVIEDALESQFRCNGSDGYLAWLDNILQVRPTANDKLDVAEYDFRVLDSPTELKRLILERNRERNRARMVAGYCWKWPSKTNAAAYDIEMPEHDFQARWNLTKDGGLWMVSEDSAHEVGCIHTCQGLEADYIGVIVGDDLVVRDGQVITRPEKRASSDRSISGLKKLAKTDPELAQAKADAIIKNTYRTLMTRGMKGCYVYFTDAETAAFFRNGMIGTNTQASSQNDDQPDQSVIDLTPELPFTVLRGEEGRTNPRAVPLIPLQIAAGSFSESQALDTDVDEWVELPDGFSASEDLFVAQVVGESMNRRIPNGAWCLFRANPKGTRQGKIVVAQHHRIDDAETGGSFTVKKYYSEKVEAEGGVGWAHQRIKLLPESSDSSFQPIVLGTEDQDEVRVLAELVVVLI</sequence>
<dbReference type="SUPFAM" id="SSF52540">
    <property type="entry name" value="P-loop containing nucleoside triphosphate hydrolases"/>
    <property type="match status" value="2"/>
</dbReference>
<evidence type="ECO:0008006" key="5">
    <source>
        <dbReference type="Google" id="ProtNLM"/>
    </source>
</evidence>
<proteinExistence type="predicted"/>
<feature type="domain" description="Schlafen group 3-like DNA/RNA helicase" evidence="2">
    <location>
        <begin position="264"/>
        <end position="609"/>
    </location>
</feature>
<evidence type="ECO:0000313" key="3">
    <source>
        <dbReference type="EMBL" id="SDR87430.1"/>
    </source>
</evidence>
<protein>
    <recommendedName>
        <fullName evidence="5">DUF2075 domain-containing protein</fullName>
    </recommendedName>
</protein>
<dbReference type="Gene3D" id="3.40.50.300">
    <property type="entry name" value="P-loop containing nucleotide triphosphate hydrolases"/>
    <property type="match status" value="1"/>
</dbReference>
<evidence type="ECO:0000259" key="1">
    <source>
        <dbReference type="Pfam" id="PF00717"/>
    </source>
</evidence>
<organism evidence="3 4">
    <name type="scientific">Halopseudomonas sabulinigri</name>
    <dbReference type="NCBI Taxonomy" id="472181"/>
    <lineage>
        <taxon>Bacteria</taxon>
        <taxon>Pseudomonadati</taxon>
        <taxon>Pseudomonadota</taxon>
        <taxon>Gammaproteobacteria</taxon>
        <taxon>Pseudomonadales</taxon>
        <taxon>Pseudomonadaceae</taxon>
        <taxon>Halopseudomonas</taxon>
    </lineage>
</organism>
<gene>
    <name evidence="3" type="ORF">SAMN05216271_0625</name>
</gene>
<name>A0A1H1MLG3_9GAMM</name>
<reference evidence="4" key="1">
    <citation type="submission" date="2016-10" db="EMBL/GenBank/DDBJ databases">
        <authorList>
            <person name="Varghese N."/>
            <person name="Submissions S."/>
        </authorList>
    </citation>
    <scope>NUCLEOTIDE SEQUENCE [LARGE SCALE GENOMIC DNA]</scope>
    <source>
        <strain evidence="4">JCM 14963</strain>
    </source>
</reference>
<dbReference type="Pfam" id="PF00717">
    <property type="entry name" value="Peptidase_S24"/>
    <property type="match status" value="1"/>
</dbReference>
<dbReference type="InterPro" id="IPR027417">
    <property type="entry name" value="P-loop_NTPase"/>
</dbReference>
<dbReference type="AlphaFoldDB" id="A0A1H1MLG3"/>
<feature type="domain" description="Peptidase S24/S26A/S26B/S26C" evidence="1">
    <location>
        <begin position="664"/>
        <end position="761"/>
    </location>
</feature>
<dbReference type="Proteomes" id="UP000243413">
    <property type="component" value="Chromosome I"/>
</dbReference>
<dbReference type="SUPFAM" id="SSF51306">
    <property type="entry name" value="LexA/Signal peptidase"/>
    <property type="match status" value="1"/>
</dbReference>
<dbReference type="EMBL" id="LT629763">
    <property type="protein sequence ID" value="SDR87430.1"/>
    <property type="molecule type" value="Genomic_DNA"/>
</dbReference>
<accession>A0A1H1MLG3</accession>